<dbReference type="InterPro" id="IPR020471">
    <property type="entry name" value="AKR"/>
</dbReference>
<accession>A0A224XEQ6</accession>
<dbReference type="InterPro" id="IPR023210">
    <property type="entry name" value="NADP_OxRdtase_dom"/>
</dbReference>
<dbReference type="EMBL" id="GFTR01005470">
    <property type="protein sequence ID" value="JAW10956.1"/>
    <property type="molecule type" value="Transcribed_RNA"/>
</dbReference>
<dbReference type="PANTHER" id="PTHR43827">
    <property type="entry name" value="2,5-DIKETO-D-GLUCONIC ACID REDUCTASE"/>
    <property type="match status" value="1"/>
</dbReference>
<dbReference type="PANTHER" id="PTHR43827:SF14">
    <property type="entry name" value="NADP-DEPENDENT OXIDOREDUCTASE DOMAIN-CONTAINING PROTEIN"/>
    <property type="match status" value="1"/>
</dbReference>
<dbReference type="AlphaFoldDB" id="A0A224XEQ6"/>
<evidence type="ECO:0000259" key="1">
    <source>
        <dbReference type="Pfam" id="PF00248"/>
    </source>
</evidence>
<name>A0A224XEQ6_9HEMI</name>
<reference evidence="2" key="1">
    <citation type="journal article" date="2018" name="PLoS Negl. Trop. Dis.">
        <title>An insight into the salivary gland and fat body transcriptome of Panstrongylus lignarius (Hemiptera: Heteroptera), the main vector of Chagas disease in Peru.</title>
        <authorList>
            <person name="Nevoa J.C."/>
            <person name="Mendes M.T."/>
            <person name="da Silva M.V."/>
            <person name="Soares S.C."/>
            <person name="Oliveira C.J.F."/>
            <person name="Ribeiro J.M.C."/>
        </authorList>
    </citation>
    <scope>NUCLEOTIDE SEQUENCE</scope>
</reference>
<dbReference type="PROSITE" id="PS00063">
    <property type="entry name" value="ALDOKETO_REDUCTASE_3"/>
    <property type="match status" value="1"/>
</dbReference>
<dbReference type="SUPFAM" id="SSF51430">
    <property type="entry name" value="NAD(P)-linked oxidoreductase"/>
    <property type="match status" value="1"/>
</dbReference>
<proteinExistence type="predicted"/>
<feature type="domain" description="NADP-dependent oxidoreductase" evidence="1">
    <location>
        <begin position="64"/>
        <end position="334"/>
    </location>
</feature>
<dbReference type="InterPro" id="IPR036812">
    <property type="entry name" value="NAD(P)_OxRdtase_dom_sf"/>
</dbReference>
<evidence type="ECO:0000313" key="2">
    <source>
        <dbReference type="EMBL" id="JAW10956.1"/>
    </source>
</evidence>
<dbReference type="InterPro" id="IPR018170">
    <property type="entry name" value="Aldo/ket_reductase_CS"/>
</dbReference>
<dbReference type="Pfam" id="PF00248">
    <property type="entry name" value="Aldo_ket_red"/>
    <property type="match status" value="1"/>
</dbReference>
<dbReference type="PROSITE" id="PS00798">
    <property type="entry name" value="ALDOKETO_REDUCTASE_1"/>
    <property type="match status" value="1"/>
</dbReference>
<dbReference type="Gene3D" id="3.20.20.100">
    <property type="entry name" value="NADP-dependent oxidoreductase domain"/>
    <property type="match status" value="1"/>
</dbReference>
<organism evidence="2">
    <name type="scientific">Panstrongylus lignarius</name>
    <dbReference type="NCBI Taxonomy" id="156445"/>
    <lineage>
        <taxon>Eukaryota</taxon>
        <taxon>Metazoa</taxon>
        <taxon>Ecdysozoa</taxon>
        <taxon>Arthropoda</taxon>
        <taxon>Hexapoda</taxon>
        <taxon>Insecta</taxon>
        <taxon>Pterygota</taxon>
        <taxon>Neoptera</taxon>
        <taxon>Paraneoptera</taxon>
        <taxon>Hemiptera</taxon>
        <taxon>Heteroptera</taxon>
        <taxon>Panheteroptera</taxon>
        <taxon>Cimicomorpha</taxon>
        <taxon>Reduviidae</taxon>
        <taxon>Triatominae</taxon>
        <taxon>Panstrongylus</taxon>
    </lineage>
</organism>
<dbReference type="GO" id="GO:0016491">
    <property type="term" value="F:oxidoreductase activity"/>
    <property type="evidence" value="ECO:0007669"/>
    <property type="project" value="InterPro"/>
</dbReference>
<protein>
    <submittedName>
        <fullName evidence="2">Putative aldo/keto reductase family protein</fullName>
    </submittedName>
</protein>
<dbReference type="PROSITE" id="PS00062">
    <property type="entry name" value="ALDOKETO_REDUCTASE_2"/>
    <property type="match status" value="1"/>
</dbReference>
<dbReference type="PRINTS" id="PR00069">
    <property type="entry name" value="ALDKETRDTASE"/>
</dbReference>
<sequence length="362" mass="40880">MSGLMTSTNLFLKVLNKCCPNVSPKRNNFFKKLFCKRSKKGSGGANLSPCSRIESRGMSMPMVGIGTWQVEPECIESVITCALTVGYRHIDTSHSYGNQEAIGSTLDCLFKGGKFCRNEIFVSAKLPYYGMTPDKVCTYVTDALNCLRLSYIDLFMIQFPVGIKEYHGHYVADPDTNHVLIWKALEEQVYDDRIKSLGLSNFNMRQISSLMECVNIPPANIQLEMHLYLQQKEMRTFCSQHCIGMTAYAPIGSPGLDQYLMKNCLQPACVPPPLNDESVIRIACKYKKTPAQVLLRFLLQSGVAVIPKSILPDRIYKNFDIFDFNLDECEMAELCGKDMCEQGRMFGCNVWVGTNHHPEFPF</sequence>